<dbReference type="STRING" id="197479.BFW38_03660"/>
<keyword evidence="2" id="KW-1185">Reference proteome</keyword>
<protein>
    <submittedName>
        <fullName evidence="1">Uncharacterized protein</fullName>
    </submittedName>
</protein>
<evidence type="ECO:0000313" key="1">
    <source>
        <dbReference type="EMBL" id="ODC02773.1"/>
    </source>
</evidence>
<accession>A0A1E2V781</accession>
<reference evidence="1 2" key="1">
    <citation type="submission" date="2016-08" db="EMBL/GenBank/DDBJ databases">
        <authorList>
            <person name="Seilhamer J.J."/>
        </authorList>
    </citation>
    <scope>NUCLEOTIDE SEQUENCE [LARGE SCALE GENOMIC DNA]</scope>
    <source>
        <strain evidence="1 2">PH27A</strain>
    </source>
</reference>
<dbReference type="EMBL" id="MDTQ01000001">
    <property type="protein sequence ID" value="ODC02773.1"/>
    <property type="molecule type" value="Genomic_DNA"/>
</dbReference>
<dbReference type="RefSeq" id="WP_068997169.1">
    <property type="nucleotide sequence ID" value="NZ_MDTQ01000001.1"/>
</dbReference>
<dbReference type="Proteomes" id="UP000094291">
    <property type="component" value="Unassembled WGS sequence"/>
</dbReference>
<sequence length="180" mass="20353">MKNSAYLEERIYLLGQNSYIKEILNGNSQDRINSPFMPVEGDILELNDDIKTHNMGDFEGLPFPGNNLSLFMPVDGNTFDQKAAVAPRETSVFEGFPFPDRHVSIFMPVDGNRFNRETDIGTYEMNALEDQPFPDGHIDIFMPVDGNTFNRKADADNRIPEGSVISLPAEDDFIFRHSCI</sequence>
<dbReference type="AlphaFoldDB" id="A0A1E2V781"/>
<organism evidence="1 2">
    <name type="scientific">Terasakiispira papahanaumokuakeensis</name>
    <dbReference type="NCBI Taxonomy" id="197479"/>
    <lineage>
        <taxon>Bacteria</taxon>
        <taxon>Pseudomonadati</taxon>
        <taxon>Pseudomonadota</taxon>
        <taxon>Gammaproteobacteria</taxon>
        <taxon>Oceanospirillales</taxon>
        <taxon>Terasakiispira</taxon>
    </lineage>
</organism>
<gene>
    <name evidence="1" type="ORF">BFW38_03660</name>
</gene>
<proteinExistence type="predicted"/>
<comment type="caution">
    <text evidence="1">The sequence shown here is derived from an EMBL/GenBank/DDBJ whole genome shotgun (WGS) entry which is preliminary data.</text>
</comment>
<evidence type="ECO:0000313" key="2">
    <source>
        <dbReference type="Proteomes" id="UP000094291"/>
    </source>
</evidence>
<name>A0A1E2V781_9GAMM</name>